<proteinExistence type="predicted"/>
<protein>
    <submittedName>
        <fullName evidence="1">Replicative DNA helicase</fullName>
    </submittedName>
</protein>
<sequence length="178" mass="19828">MHNLAAILEIILDGYILPVDGFHGVVHWARVLENGLRIAELNGADREIVTLFALFHDSRRVDEDRDDGHGLRGAEFARSLRGKLVHLDDDRFDLLFKACRLHTDGLTVGDRTLLACWDADRLDLGRVGITPDPHRLGTKAGRNLLAWAHARAVDWYVPADVFALWGWRPGAKRGAAGP</sequence>
<keyword evidence="1" id="KW-0547">Nucleotide-binding</keyword>
<keyword evidence="1" id="KW-0378">Hydrolase</keyword>
<keyword evidence="1" id="KW-0347">Helicase</keyword>
<dbReference type="OrthoDB" id="9797344at2"/>
<dbReference type="Proteomes" id="UP000214646">
    <property type="component" value="Unassembled WGS sequence"/>
</dbReference>
<accession>A0A225DQR4</accession>
<gene>
    <name evidence="1" type="ORF">FRUB_07637</name>
</gene>
<organism evidence="1 2">
    <name type="scientific">Fimbriiglobus ruber</name>
    <dbReference type="NCBI Taxonomy" id="1908690"/>
    <lineage>
        <taxon>Bacteria</taxon>
        <taxon>Pseudomonadati</taxon>
        <taxon>Planctomycetota</taxon>
        <taxon>Planctomycetia</taxon>
        <taxon>Gemmatales</taxon>
        <taxon>Gemmataceae</taxon>
        <taxon>Fimbriiglobus</taxon>
    </lineage>
</organism>
<reference evidence="2" key="1">
    <citation type="submission" date="2017-06" db="EMBL/GenBank/DDBJ databases">
        <title>Genome analysis of Fimbriiglobus ruber SP5, the first member of the order Planctomycetales with confirmed chitinolytic capability.</title>
        <authorList>
            <person name="Ravin N.V."/>
            <person name="Rakitin A.L."/>
            <person name="Ivanova A.A."/>
            <person name="Beletsky A.V."/>
            <person name="Kulichevskaya I.S."/>
            <person name="Mardanov A.V."/>
            <person name="Dedysh S.N."/>
        </authorList>
    </citation>
    <scope>NUCLEOTIDE SEQUENCE [LARGE SCALE GENOMIC DNA]</scope>
    <source>
        <strain evidence="2">SP5</strain>
    </source>
</reference>
<dbReference type="RefSeq" id="WP_088258297.1">
    <property type="nucleotide sequence ID" value="NZ_NIDE01000014.1"/>
</dbReference>
<dbReference type="Gene3D" id="1.10.3210.10">
    <property type="entry name" value="Hypothetical protein af1432"/>
    <property type="match status" value="1"/>
</dbReference>
<comment type="caution">
    <text evidence="1">The sequence shown here is derived from an EMBL/GenBank/DDBJ whole genome shotgun (WGS) entry which is preliminary data.</text>
</comment>
<dbReference type="GO" id="GO:0004386">
    <property type="term" value="F:helicase activity"/>
    <property type="evidence" value="ECO:0007669"/>
    <property type="project" value="UniProtKB-KW"/>
</dbReference>
<dbReference type="AlphaFoldDB" id="A0A225DQR4"/>
<evidence type="ECO:0000313" key="1">
    <source>
        <dbReference type="EMBL" id="OWK38517.1"/>
    </source>
</evidence>
<dbReference type="SUPFAM" id="SSF109604">
    <property type="entry name" value="HD-domain/PDEase-like"/>
    <property type="match status" value="1"/>
</dbReference>
<keyword evidence="2" id="KW-1185">Reference proteome</keyword>
<dbReference type="EMBL" id="NIDE01000014">
    <property type="protein sequence ID" value="OWK38517.1"/>
    <property type="molecule type" value="Genomic_DNA"/>
</dbReference>
<evidence type="ECO:0000313" key="2">
    <source>
        <dbReference type="Proteomes" id="UP000214646"/>
    </source>
</evidence>
<name>A0A225DQR4_9BACT</name>
<keyword evidence="1" id="KW-0067">ATP-binding</keyword>